<dbReference type="AlphaFoldDB" id="A0A4Z0R9K0"/>
<dbReference type="GO" id="GO:0003700">
    <property type="term" value="F:DNA-binding transcription factor activity"/>
    <property type="evidence" value="ECO:0007669"/>
    <property type="project" value="InterPro"/>
</dbReference>
<dbReference type="PANTHER" id="PTHR44846:SF1">
    <property type="entry name" value="MANNOSYL-D-GLYCERATE TRANSPORT_METABOLISM SYSTEM REPRESSOR MNGR-RELATED"/>
    <property type="match status" value="1"/>
</dbReference>
<organism evidence="5 6">
    <name type="scientific">Desulfosporosinus fructosivorans</name>
    <dbReference type="NCBI Taxonomy" id="2018669"/>
    <lineage>
        <taxon>Bacteria</taxon>
        <taxon>Bacillati</taxon>
        <taxon>Bacillota</taxon>
        <taxon>Clostridia</taxon>
        <taxon>Eubacteriales</taxon>
        <taxon>Desulfitobacteriaceae</taxon>
        <taxon>Desulfosporosinus</taxon>
    </lineage>
</organism>
<dbReference type="Pfam" id="PF00392">
    <property type="entry name" value="GntR"/>
    <property type="match status" value="1"/>
</dbReference>
<dbReference type="RefSeq" id="WP_135545242.1">
    <property type="nucleotide sequence ID" value="NZ_SPQQ01000002.1"/>
</dbReference>
<dbReference type="InterPro" id="IPR036390">
    <property type="entry name" value="WH_DNA-bd_sf"/>
</dbReference>
<evidence type="ECO:0000256" key="1">
    <source>
        <dbReference type="ARBA" id="ARBA00023015"/>
    </source>
</evidence>
<dbReference type="InterPro" id="IPR028978">
    <property type="entry name" value="Chorismate_lyase_/UTRA_dom_sf"/>
</dbReference>
<dbReference type="SUPFAM" id="SSF64288">
    <property type="entry name" value="Chorismate lyase-like"/>
    <property type="match status" value="1"/>
</dbReference>
<dbReference type="GO" id="GO:0045892">
    <property type="term" value="P:negative regulation of DNA-templated transcription"/>
    <property type="evidence" value="ECO:0007669"/>
    <property type="project" value="TreeGrafter"/>
</dbReference>
<dbReference type="SMART" id="SM00866">
    <property type="entry name" value="UTRA"/>
    <property type="match status" value="1"/>
</dbReference>
<protein>
    <submittedName>
        <fullName evidence="5">GntR family transcriptional regulator</fullName>
    </submittedName>
</protein>
<dbReference type="InterPro" id="IPR000524">
    <property type="entry name" value="Tscrpt_reg_HTH_GntR"/>
</dbReference>
<dbReference type="Gene3D" id="3.40.1410.10">
    <property type="entry name" value="Chorismate lyase-like"/>
    <property type="match status" value="1"/>
</dbReference>
<reference evidence="5 6" key="1">
    <citation type="submission" date="2019-03" db="EMBL/GenBank/DDBJ databases">
        <title>Draft Genome Sequence of Desulfosporosinus fructosivorans Strain 63.6F, Isolated from Marine Sediment in the Baltic Sea.</title>
        <authorList>
            <person name="Hausmann B."/>
            <person name="Vandieken V."/>
            <person name="Pjevac P."/>
            <person name="Schreck K."/>
            <person name="Herbold C.W."/>
            <person name="Loy A."/>
        </authorList>
    </citation>
    <scope>NUCLEOTIDE SEQUENCE [LARGE SCALE GENOMIC DNA]</scope>
    <source>
        <strain evidence="5 6">63.6F</strain>
    </source>
</reference>
<keyword evidence="6" id="KW-1185">Reference proteome</keyword>
<dbReference type="Proteomes" id="UP000298460">
    <property type="component" value="Unassembled WGS sequence"/>
</dbReference>
<dbReference type="OrthoDB" id="9816541at2"/>
<evidence type="ECO:0000256" key="2">
    <source>
        <dbReference type="ARBA" id="ARBA00023125"/>
    </source>
</evidence>
<dbReference type="EMBL" id="SPQQ01000002">
    <property type="protein sequence ID" value="TGE38747.1"/>
    <property type="molecule type" value="Genomic_DNA"/>
</dbReference>
<dbReference type="Pfam" id="PF07702">
    <property type="entry name" value="UTRA"/>
    <property type="match status" value="1"/>
</dbReference>
<accession>A0A4Z0R9K0</accession>
<dbReference type="Gene3D" id="1.10.10.10">
    <property type="entry name" value="Winged helix-like DNA-binding domain superfamily/Winged helix DNA-binding domain"/>
    <property type="match status" value="1"/>
</dbReference>
<dbReference type="SUPFAM" id="SSF46785">
    <property type="entry name" value="Winged helix' DNA-binding domain"/>
    <property type="match status" value="1"/>
</dbReference>
<evidence type="ECO:0000259" key="4">
    <source>
        <dbReference type="PROSITE" id="PS50949"/>
    </source>
</evidence>
<dbReference type="CDD" id="cd07377">
    <property type="entry name" value="WHTH_GntR"/>
    <property type="match status" value="1"/>
</dbReference>
<proteinExistence type="predicted"/>
<dbReference type="SMART" id="SM00345">
    <property type="entry name" value="HTH_GNTR"/>
    <property type="match status" value="1"/>
</dbReference>
<sequence>MSHEIEIVDKVISLMASGQYSPHDKLPSENEIADQYKMPRITVRKAYERLGELGYIYKKQGKGSYVKDRHKQIELVLSGDVSFSQKMIEKGYDFRSETIFCKEIKYEKRIHDSLETDEEDKVFKVGRLRYIDRQPIALHISYVAKSVFRDINAVGMDITSMFDYYHSKGYREFFSKPSILSVSFPTKSQRNLLNCTSLIPLLVLESGCSDKKTGTVLEYSRILYRCDCFSYVIP</sequence>
<feature type="domain" description="HTH gntR-type" evidence="4">
    <location>
        <begin position="1"/>
        <end position="69"/>
    </location>
</feature>
<keyword evidence="2" id="KW-0238">DNA-binding</keyword>
<dbReference type="InterPro" id="IPR011663">
    <property type="entry name" value="UTRA"/>
</dbReference>
<dbReference type="InterPro" id="IPR050679">
    <property type="entry name" value="Bact_HTH_transcr_reg"/>
</dbReference>
<keyword evidence="3" id="KW-0804">Transcription</keyword>
<dbReference type="PANTHER" id="PTHR44846">
    <property type="entry name" value="MANNOSYL-D-GLYCERATE TRANSPORT/METABOLISM SYSTEM REPRESSOR MNGR-RELATED"/>
    <property type="match status" value="1"/>
</dbReference>
<name>A0A4Z0R9K0_9FIRM</name>
<gene>
    <name evidence="5" type="ORF">E4K67_04485</name>
</gene>
<evidence type="ECO:0000313" key="5">
    <source>
        <dbReference type="EMBL" id="TGE38747.1"/>
    </source>
</evidence>
<dbReference type="PROSITE" id="PS50949">
    <property type="entry name" value="HTH_GNTR"/>
    <property type="match status" value="1"/>
</dbReference>
<comment type="caution">
    <text evidence="5">The sequence shown here is derived from an EMBL/GenBank/DDBJ whole genome shotgun (WGS) entry which is preliminary data.</text>
</comment>
<dbReference type="PRINTS" id="PR00035">
    <property type="entry name" value="HTHGNTR"/>
</dbReference>
<evidence type="ECO:0000313" key="6">
    <source>
        <dbReference type="Proteomes" id="UP000298460"/>
    </source>
</evidence>
<keyword evidence="1" id="KW-0805">Transcription regulation</keyword>
<dbReference type="GO" id="GO:0003677">
    <property type="term" value="F:DNA binding"/>
    <property type="evidence" value="ECO:0007669"/>
    <property type="project" value="UniProtKB-KW"/>
</dbReference>
<dbReference type="InterPro" id="IPR036388">
    <property type="entry name" value="WH-like_DNA-bd_sf"/>
</dbReference>
<evidence type="ECO:0000256" key="3">
    <source>
        <dbReference type="ARBA" id="ARBA00023163"/>
    </source>
</evidence>